<name>A0ABN0GCM1_9BURK</name>
<sequence length="38" mass="4249">MNRWMSGPRSGERGMEPRPGIRRAVARRAQCPANPVTV</sequence>
<keyword evidence="2" id="KW-1185">Reference proteome</keyword>
<gene>
    <name evidence="1" type="ORF">A33K_13476</name>
</gene>
<evidence type="ECO:0000313" key="2">
    <source>
        <dbReference type="Proteomes" id="UP000004682"/>
    </source>
</evidence>
<protein>
    <submittedName>
        <fullName evidence="1">Uncharacterized protein</fullName>
    </submittedName>
</protein>
<reference evidence="2" key="1">
    <citation type="journal article" date="2012" name="J. Bacteriol.">
        <title>Revised Genome Sequence of Burkholderia thailandensis MSMB43 with Improved Annotation.</title>
        <authorList>
            <person name="Zhuo Y."/>
            <person name="Liu L."/>
            <person name="Wang Q."/>
            <person name="Liu X."/>
            <person name="Ren B."/>
            <person name="Liu M."/>
            <person name="Ni P."/>
            <person name="Cheng Y.Q."/>
            <person name="Zhang L."/>
        </authorList>
    </citation>
    <scope>NUCLEOTIDE SEQUENCE [LARGE SCALE GENOMIC DNA]</scope>
    <source>
        <strain evidence="2">MSMB43</strain>
    </source>
</reference>
<evidence type="ECO:0000313" key="1">
    <source>
        <dbReference type="EMBL" id="EIP89893.1"/>
    </source>
</evidence>
<dbReference type="EMBL" id="JH692061">
    <property type="protein sequence ID" value="EIP89893.1"/>
    <property type="molecule type" value="Genomic_DNA"/>
</dbReference>
<accession>A0ABN0GCM1</accession>
<proteinExistence type="predicted"/>
<organism evidence="1 2">
    <name type="scientific">Burkholderia humptydooensis MSMB43</name>
    <dbReference type="NCBI Taxonomy" id="441157"/>
    <lineage>
        <taxon>Bacteria</taxon>
        <taxon>Pseudomonadati</taxon>
        <taxon>Pseudomonadota</taxon>
        <taxon>Betaproteobacteria</taxon>
        <taxon>Burkholderiales</taxon>
        <taxon>Burkholderiaceae</taxon>
        <taxon>Burkholderia</taxon>
        <taxon>pseudomallei group</taxon>
    </lineage>
</organism>
<dbReference type="Proteomes" id="UP000004682">
    <property type="component" value="Unassembled WGS sequence"/>
</dbReference>